<reference evidence="3 4" key="1">
    <citation type="submission" date="2024-02" db="EMBL/GenBank/DDBJ databases">
        <title>De novo assembly and annotation of 12 fungi associated with fruit tree decline syndrome in Ontario, Canada.</title>
        <authorList>
            <person name="Sulman M."/>
            <person name="Ellouze W."/>
            <person name="Ilyukhin E."/>
        </authorList>
    </citation>
    <scope>NUCLEOTIDE SEQUENCE [LARGE SCALE GENOMIC DNA]</scope>
    <source>
        <strain evidence="3 4">M169</strain>
    </source>
</reference>
<evidence type="ECO:0000313" key="4">
    <source>
        <dbReference type="Proteomes" id="UP001430848"/>
    </source>
</evidence>
<keyword evidence="2" id="KW-0812">Transmembrane</keyword>
<dbReference type="SUPFAM" id="SSF89372">
    <property type="entry name" value="Fucose-specific lectin"/>
    <property type="match status" value="1"/>
</dbReference>
<keyword evidence="2" id="KW-0472">Membrane</keyword>
<keyword evidence="4" id="KW-1185">Reference proteome</keyword>
<dbReference type="Proteomes" id="UP001430848">
    <property type="component" value="Unassembled WGS sequence"/>
</dbReference>
<protein>
    <recommendedName>
        <fullName evidence="5">Fucose-specific lectin</fullName>
    </recommendedName>
</protein>
<accession>A0ABR1P8E4</accession>
<dbReference type="EMBL" id="JAKNSF020000030">
    <property type="protein sequence ID" value="KAK7729156.1"/>
    <property type="molecule type" value="Genomic_DNA"/>
</dbReference>
<name>A0ABR1P8E4_DIAER</name>
<dbReference type="Gene3D" id="2.120.10.70">
    <property type="entry name" value="Fucose-specific lectin"/>
    <property type="match status" value="1"/>
</dbReference>
<evidence type="ECO:0000256" key="2">
    <source>
        <dbReference type="SAM" id="Phobius"/>
    </source>
</evidence>
<gene>
    <name evidence="3" type="ORF">SLS63_006285</name>
</gene>
<keyword evidence="2" id="KW-1133">Transmembrane helix</keyword>
<evidence type="ECO:0000256" key="1">
    <source>
        <dbReference type="SAM" id="MobiDB-lite"/>
    </source>
</evidence>
<sequence>MDESTARYGPDSRNQAKNPEIFVVDEVAGTTHWDLNTTPTETNAPHGHSAGTNMEMETRRVEGTTVIEGAQSTRSTMDIDPPRPAVVTDNNYSDLPEVVEAIPPSWDLNDDKMPVIVDEASEKIAAMDGQIPASMLSPSLTDPVPAYPHSLRFRSSNLSTAPLVANDRSAPSSPYYDQMQIQDEESRDVKVCGMGSRVFMCVAIGLLVFVLVLLATVLGVTLTMKGQKSSSSSASTDILTILNTTQLAAVNWTDTTGVARSALFYQESDSSILVSLRDSVSNEWYYSNVTQAVLNMTGADNLDVLAGTPLAAVTNSYQVSLYYLTNDNFVSEIWASDIIGEVWYAGELGTRLAPQAMEGSKLSAYWQICENCTNSLFLAYQEPAGSIQLCNLTNNTWSFSGTIGTELSTNGTGLALRPFTDNDGTGKYGTIDNALRVYHFGTSGKLLEIMQGPETNFTWVDGSSDVTSSSAEAMINPSPGLASVSYGDHGWTNMMVAYLASDGTLTSSFWNESAWASGAPTLSGGPPGSANFTAIATAQNRMIYGLSDGGIYEYRFDDSGPLNWIYTSDVATN</sequence>
<comment type="caution">
    <text evidence="3">The sequence shown here is derived from an EMBL/GenBank/DDBJ whole genome shotgun (WGS) entry which is preliminary data.</text>
</comment>
<feature type="transmembrane region" description="Helical" evidence="2">
    <location>
        <begin position="198"/>
        <end position="222"/>
    </location>
</feature>
<evidence type="ECO:0000313" key="3">
    <source>
        <dbReference type="EMBL" id="KAK7729156.1"/>
    </source>
</evidence>
<feature type="region of interest" description="Disordered" evidence="1">
    <location>
        <begin position="1"/>
        <end position="20"/>
    </location>
</feature>
<organism evidence="3 4">
    <name type="scientific">Diaporthe eres</name>
    <name type="common">Phomopsis oblonga</name>
    <dbReference type="NCBI Taxonomy" id="83184"/>
    <lineage>
        <taxon>Eukaryota</taxon>
        <taxon>Fungi</taxon>
        <taxon>Dikarya</taxon>
        <taxon>Ascomycota</taxon>
        <taxon>Pezizomycotina</taxon>
        <taxon>Sordariomycetes</taxon>
        <taxon>Sordariomycetidae</taxon>
        <taxon>Diaporthales</taxon>
        <taxon>Diaporthaceae</taxon>
        <taxon>Diaporthe</taxon>
        <taxon>Diaporthe eres species complex</taxon>
    </lineage>
</organism>
<proteinExistence type="predicted"/>
<evidence type="ECO:0008006" key="5">
    <source>
        <dbReference type="Google" id="ProtNLM"/>
    </source>
</evidence>